<organism evidence="1">
    <name type="scientific">Mizugakiibacter sediminis</name>
    <dbReference type="NCBI Taxonomy" id="1475481"/>
    <lineage>
        <taxon>Bacteria</taxon>
        <taxon>Pseudomonadati</taxon>
        <taxon>Pseudomonadota</taxon>
        <taxon>Gammaproteobacteria</taxon>
        <taxon>Lysobacterales</taxon>
        <taxon>Rhodanobacteraceae</taxon>
        <taxon>Mizugakiibacter</taxon>
    </lineage>
</organism>
<dbReference type="HOGENOM" id="CLU_3254160_0_0_6"/>
<accession>A0A0S6Z0F1</accession>
<gene>
    <name evidence="1" type="ORF">MBSD_1245</name>
</gene>
<proteinExistence type="predicted"/>
<name>A0A0S6Z0F1_9GAMM</name>
<dbReference type="EMBL" id="DF952378">
    <property type="protein sequence ID" value="GAN44710.1"/>
    <property type="molecule type" value="Genomic_DNA"/>
</dbReference>
<dbReference type="AlphaFoldDB" id="A0A0S6Z0F1"/>
<protein>
    <submittedName>
        <fullName evidence="1">Uncharacterized protein</fullName>
    </submittedName>
</protein>
<reference evidence="1" key="1">
    <citation type="submission" date="2015-03" db="EMBL/GenBank/DDBJ databases">
        <title>Draft genome sequence of Mizugakiibacter sediminis skMP5.</title>
        <authorList>
            <person name="Watanabe T."/>
            <person name="Kojima H."/>
            <person name="Fukui M."/>
        </authorList>
    </citation>
    <scope>NUCLEOTIDE SEQUENCE</scope>
    <source>
        <strain evidence="1">SkMP5</strain>
    </source>
</reference>
<sequence length="42" mass="4815">MRADEVQAVEHELQALREAMTKARPRLDAVRFVCSADFLALR</sequence>
<evidence type="ECO:0000313" key="1">
    <source>
        <dbReference type="EMBL" id="GAN44710.1"/>
    </source>
</evidence>